<reference evidence="1" key="1">
    <citation type="journal article" date="2015" name="Nature">
        <title>Complex archaea that bridge the gap between prokaryotes and eukaryotes.</title>
        <authorList>
            <person name="Spang A."/>
            <person name="Saw J.H."/>
            <person name="Jorgensen S.L."/>
            <person name="Zaremba-Niedzwiedzka K."/>
            <person name="Martijn J."/>
            <person name="Lind A.E."/>
            <person name="van Eijk R."/>
            <person name="Schleper C."/>
            <person name="Guy L."/>
            <person name="Ettema T.J."/>
        </authorList>
    </citation>
    <scope>NUCLEOTIDE SEQUENCE</scope>
</reference>
<evidence type="ECO:0000313" key="1">
    <source>
        <dbReference type="EMBL" id="KKM66220.1"/>
    </source>
</evidence>
<proteinExistence type="predicted"/>
<organism evidence="1">
    <name type="scientific">marine sediment metagenome</name>
    <dbReference type="NCBI Taxonomy" id="412755"/>
    <lineage>
        <taxon>unclassified sequences</taxon>
        <taxon>metagenomes</taxon>
        <taxon>ecological metagenomes</taxon>
    </lineage>
</organism>
<comment type="caution">
    <text evidence="1">The sequence shown here is derived from an EMBL/GenBank/DDBJ whole genome shotgun (WGS) entry which is preliminary data.</text>
</comment>
<dbReference type="AlphaFoldDB" id="A0A0F9LPB9"/>
<dbReference type="EMBL" id="LAZR01010576">
    <property type="protein sequence ID" value="KKM66220.1"/>
    <property type="molecule type" value="Genomic_DNA"/>
</dbReference>
<protein>
    <submittedName>
        <fullName evidence="1">Uncharacterized protein</fullName>
    </submittedName>
</protein>
<gene>
    <name evidence="1" type="ORF">LCGC14_1483360</name>
</gene>
<accession>A0A0F9LPB9</accession>
<sequence length="61" mass="6588">MAGQKNDCCPTKSAWGAVAPDAAGSFSRLTWLSLVELLPSRARLRFTKQGQVYQDGMADEG</sequence>
<name>A0A0F9LPB9_9ZZZZ</name>